<dbReference type="InterPro" id="IPR045857">
    <property type="entry name" value="O16G_dom_2"/>
</dbReference>
<dbReference type="InterPro" id="IPR044077">
    <property type="entry name" value="Amylosucrase"/>
</dbReference>
<dbReference type="Proteomes" id="UP000034228">
    <property type="component" value="Unassembled WGS sequence"/>
</dbReference>
<dbReference type="STRING" id="336831.WG68_09105"/>
<name>A0A0M2V866_9GAMM</name>
<dbReference type="Pfam" id="PF00128">
    <property type="entry name" value="Alpha-amylase"/>
    <property type="match status" value="1"/>
</dbReference>
<dbReference type="PATRIC" id="fig|336831.14.peg.2801"/>
<dbReference type="Gene3D" id="2.60.40.1180">
    <property type="entry name" value="Golgi alpha-mannosidase II"/>
    <property type="match status" value="1"/>
</dbReference>
<dbReference type="InterPro" id="IPR017853">
    <property type="entry name" value="GH"/>
</dbReference>
<reference evidence="2 3" key="1">
    <citation type="submission" date="2015-03" db="EMBL/GenBank/DDBJ databases">
        <title>Draft genome sequences of two protease-producing strains of Arsukibacterium isolated from two cold and alkaline environments.</title>
        <authorList>
            <person name="Lylloff J.E."/>
            <person name="Skov L.B."/>
            <person name="Jepsen M."/>
            <person name="Hallin P.F."/>
            <person name="Sorensen S.J."/>
            <person name="Stougaard P."/>
            <person name="Glaring M.A."/>
        </authorList>
    </citation>
    <scope>NUCLEOTIDE SEQUENCE [LARGE SCALE GENOMIC DNA]</scope>
    <source>
        <strain evidence="2 3">GCM72</strain>
    </source>
</reference>
<evidence type="ECO:0000313" key="2">
    <source>
        <dbReference type="EMBL" id="KKO45850.1"/>
    </source>
</evidence>
<dbReference type="RefSeq" id="WP_046557367.1">
    <property type="nucleotide sequence ID" value="NZ_LAHO01000007.1"/>
</dbReference>
<sequence length="646" mass="73522">MANKNVAALQADPKALADFSAEILKRYSSSLKAITKSRWPLFAARLKVQLPALLQLYLPLYGERFDSYYHVEQLLKLLAKAVAQRPDYLLAEDAQPQDWHKTEVALGSACYVDLFADDFSGLVKRIPYLQQTGINYLHLMPLFKAPEPNSDGGYAVSDYRKTMPALGTMSELSTLMATLHQHGIRPVLDFVFNHTSDEHRWAQKAKAGDTEFQDYYFFFNEQQREQYAPWLREIFPEIRRGCFTFEPTAQRWIWTTFNSFQWDLNYANPAVFNAMAEEMLFLANQGAAVLRLDALAFVWKEAGSTCENLPKAHTLIRAFNAVARIAAPALQFKSEAIVHPDEVVKYIAPEECQLSYNPLLMALLWNSLATRKTRLLTESLQRRFAIDPHCSWVNYIRCHDDIGWTFDDTVAWQLGINPEHHRQFLNQFYTGQFDGSFASGVPFQQNPLTGDCRVAGMLASLTGVEQALQNGNETQQRQQLEQAVERIFVLNSVILSIGGLPLLYMGDELGLLNDYSYQQDPAKQDDSRWVNRVKVTEQQLALANNANSVSGRIYQQLQQLIRVRSGLAVLGQGSTEILTSGNPHLFTYRRQLAEQNLLCVVNFSEFSQPYNLTGAKQWRDELSGQFYQGQTLMLSPYQVLWLAVVS</sequence>
<feature type="domain" description="Glycosyl hydrolase family 13 catalytic" evidence="1">
    <location>
        <begin position="109"/>
        <end position="536"/>
    </location>
</feature>
<dbReference type="SUPFAM" id="SSF51445">
    <property type="entry name" value="(Trans)glycosidases"/>
    <property type="match status" value="1"/>
</dbReference>
<dbReference type="GO" id="GO:0005975">
    <property type="term" value="P:carbohydrate metabolic process"/>
    <property type="evidence" value="ECO:0007669"/>
    <property type="project" value="InterPro"/>
</dbReference>
<proteinExistence type="predicted"/>
<dbReference type="CDD" id="cd11324">
    <property type="entry name" value="AmyAc_Amylosucrase"/>
    <property type="match status" value="1"/>
</dbReference>
<accession>A0A0M2V866</accession>
<dbReference type="Gene3D" id="1.10.1740.10">
    <property type="match status" value="1"/>
</dbReference>
<dbReference type="Gene3D" id="3.20.20.80">
    <property type="entry name" value="Glycosidases"/>
    <property type="match status" value="1"/>
</dbReference>
<dbReference type="SMART" id="SM00642">
    <property type="entry name" value="Aamy"/>
    <property type="match status" value="1"/>
</dbReference>
<dbReference type="SUPFAM" id="SSF51011">
    <property type="entry name" value="Glycosyl hydrolase domain"/>
    <property type="match status" value="1"/>
</dbReference>
<gene>
    <name evidence="2" type="ORF">WG68_09105</name>
</gene>
<dbReference type="OrthoDB" id="9805159at2"/>
<keyword evidence="3" id="KW-1185">Reference proteome</keyword>
<protein>
    <submittedName>
        <fullName evidence="2">Amylosucrase</fullName>
    </submittedName>
</protein>
<dbReference type="InterPro" id="IPR013780">
    <property type="entry name" value="Glyco_hydro_b"/>
</dbReference>
<dbReference type="InterPro" id="IPR006047">
    <property type="entry name" value="GH13_cat_dom"/>
</dbReference>
<dbReference type="Gene3D" id="3.90.400.10">
    <property type="entry name" value="Oligo-1,6-glucosidase, Domain 2"/>
    <property type="match status" value="1"/>
</dbReference>
<organism evidence="2 3">
    <name type="scientific">Arsukibacterium ikkense</name>
    <dbReference type="NCBI Taxonomy" id="336831"/>
    <lineage>
        <taxon>Bacteria</taxon>
        <taxon>Pseudomonadati</taxon>
        <taxon>Pseudomonadota</taxon>
        <taxon>Gammaproteobacteria</taxon>
        <taxon>Chromatiales</taxon>
        <taxon>Chromatiaceae</taxon>
        <taxon>Arsukibacterium</taxon>
    </lineage>
</organism>
<dbReference type="PANTHER" id="PTHR10357">
    <property type="entry name" value="ALPHA-AMYLASE FAMILY MEMBER"/>
    <property type="match status" value="1"/>
</dbReference>
<evidence type="ECO:0000259" key="1">
    <source>
        <dbReference type="SMART" id="SM00642"/>
    </source>
</evidence>
<dbReference type="AlphaFoldDB" id="A0A0M2V866"/>
<dbReference type="EMBL" id="LAHO01000007">
    <property type="protein sequence ID" value="KKO45850.1"/>
    <property type="molecule type" value="Genomic_DNA"/>
</dbReference>
<dbReference type="GO" id="GO:0047669">
    <property type="term" value="F:amylosucrase activity"/>
    <property type="evidence" value="ECO:0007669"/>
    <property type="project" value="InterPro"/>
</dbReference>
<dbReference type="PANTHER" id="PTHR10357:SF213">
    <property type="entry name" value="ALPHA AMYLASE CATALYTIC REGION"/>
    <property type="match status" value="1"/>
</dbReference>
<evidence type="ECO:0000313" key="3">
    <source>
        <dbReference type="Proteomes" id="UP000034228"/>
    </source>
</evidence>
<comment type="caution">
    <text evidence="2">The sequence shown here is derived from an EMBL/GenBank/DDBJ whole genome shotgun (WGS) entry which is preliminary data.</text>
</comment>